<evidence type="ECO:0000313" key="2">
    <source>
        <dbReference type="Proteomes" id="UP001500975"/>
    </source>
</evidence>
<reference evidence="2" key="1">
    <citation type="journal article" date="2019" name="Int. J. Syst. Evol. Microbiol.">
        <title>The Global Catalogue of Microorganisms (GCM) 10K type strain sequencing project: providing services to taxonomists for standard genome sequencing and annotation.</title>
        <authorList>
            <consortium name="The Broad Institute Genomics Platform"/>
            <consortium name="The Broad Institute Genome Sequencing Center for Infectious Disease"/>
            <person name="Wu L."/>
            <person name="Ma J."/>
        </authorList>
    </citation>
    <scope>NUCLEOTIDE SEQUENCE [LARGE SCALE GENOMIC DNA]</scope>
    <source>
        <strain evidence="2">JCM 17804</strain>
    </source>
</reference>
<comment type="caution">
    <text evidence="1">The sequence shown here is derived from an EMBL/GenBank/DDBJ whole genome shotgun (WGS) entry which is preliminary data.</text>
</comment>
<proteinExistence type="predicted"/>
<dbReference type="RefSeq" id="WP_345540253.1">
    <property type="nucleotide sequence ID" value="NZ_BAABGJ010000076.1"/>
</dbReference>
<protein>
    <submittedName>
        <fullName evidence="1">Uncharacterized protein</fullName>
    </submittedName>
</protein>
<name>A0ABP8I624_9BURK</name>
<organism evidence="1 2">
    <name type="scientific">Variovorax defluvii</name>
    <dbReference type="NCBI Taxonomy" id="913761"/>
    <lineage>
        <taxon>Bacteria</taxon>
        <taxon>Pseudomonadati</taxon>
        <taxon>Pseudomonadota</taxon>
        <taxon>Betaproteobacteria</taxon>
        <taxon>Burkholderiales</taxon>
        <taxon>Comamonadaceae</taxon>
        <taxon>Variovorax</taxon>
    </lineage>
</organism>
<accession>A0ABP8I624</accession>
<dbReference type="EMBL" id="BAABGJ010000076">
    <property type="protein sequence ID" value="GAA4352194.1"/>
    <property type="molecule type" value="Genomic_DNA"/>
</dbReference>
<sequence>MNTLPLDCLVAHFLASECGPASRLDEEQVYAIPIDETYWLGVQKSEAENSLLFFAHPGPAVPSHHVREHDEETSERYSEELDLGDDEDGSWVLTADRSTGSYTLWISAKHPRVGHVEFARIVSNLRWRFSIWNEVLTSGNDGLPKVTEEVPAPPSRLQHGFFFA</sequence>
<dbReference type="Proteomes" id="UP001500975">
    <property type="component" value="Unassembled WGS sequence"/>
</dbReference>
<gene>
    <name evidence="1" type="ORF">GCM10023165_41070</name>
</gene>
<keyword evidence="2" id="KW-1185">Reference proteome</keyword>
<evidence type="ECO:0000313" key="1">
    <source>
        <dbReference type="EMBL" id="GAA4352194.1"/>
    </source>
</evidence>